<dbReference type="InterPro" id="IPR044298">
    <property type="entry name" value="MIG/MutY"/>
</dbReference>
<dbReference type="InterPro" id="IPR003265">
    <property type="entry name" value="HhH-GPD_domain"/>
</dbReference>
<dbReference type="CDD" id="cd00056">
    <property type="entry name" value="ENDO3c"/>
    <property type="match status" value="1"/>
</dbReference>
<evidence type="ECO:0000256" key="2">
    <source>
        <dbReference type="ARBA" id="ARBA00008343"/>
    </source>
</evidence>
<evidence type="ECO:0000256" key="7">
    <source>
        <dbReference type="ARBA" id="ARBA00023014"/>
    </source>
</evidence>
<dbReference type="PANTHER" id="PTHR42944">
    <property type="entry name" value="ADENINE DNA GLYCOSYLASE"/>
    <property type="match status" value="1"/>
</dbReference>
<keyword evidence="12" id="KW-1185">Reference proteome</keyword>
<evidence type="ECO:0000256" key="9">
    <source>
        <dbReference type="ARBA" id="ARBA00023295"/>
    </source>
</evidence>
<dbReference type="InterPro" id="IPR023170">
    <property type="entry name" value="HhH_base_excis_C"/>
</dbReference>
<dbReference type="Pfam" id="PF00730">
    <property type="entry name" value="HhH-GPD"/>
    <property type="match status" value="1"/>
</dbReference>
<keyword evidence="9" id="KW-0326">Glycosidase</keyword>
<feature type="domain" description="HhH-GPD" evidence="10">
    <location>
        <begin position="47"/>
        <end position="203"/>
    </location>
</feature>
<keyword evidence="3" id="KW-0479">Metal-binding</keyword>
<name>A0ABR8WQE8_9MICO</name>
<dbReference type="InterPro" id="IPR011257">
    <property type="entry name" value="DNA_glycosylase"/>
</dbReference>
<dbReference type="RefSeq" id="WP_191724835.1">
    <property type="nucleotide sequence ID" value="NZ_JACSPY010000001.1"/>
</dbReference>
<comment type="caution">
    <text evidence="11">The sequence shown here is derived from an EMBL/GenBank/DDBJ whole genome shotgun (WGS) entry which is preliminary data.</text>
</comment>
<evidence type="ECO:0000313" key="11">
    <source>
        <dbReference type="EMBL" id="MBD8019173.1"/>
    </source>
</evidence>
<sequence length="334" mass="35798">MTHRTPTETDLAAAHEAVLTWFDAHARDLPWRAPGTSAWAVLVSEIMSQQTPVARVAPRWRDWMARWPAPSDLAAAPTAEVLRAWDSLGYPRRALRLKDSAAVIASEHGDQVPCDEQTLRALPGIGAYTAAAVAAFACGQRTTVLDVNIRRVLARAFDGHAHPKGALTKSETAWAAQFVPAGPDAPGARHVAWNAGVMELGALVCTSRSPRCEVCPLAKQCRWLAAGRPAGDDPARRPKTQAWHGTDRQLRGAIMAVLKAAEAPVARELLTASATEFDPESDPWFDPGFAAGTVEAAILRVRELGDGQRIGRLVDALIADGLAAESGGRLHLPH</sequence>
<keyword evidence="7" id="KW-0411">Iron-sulfur</keyword>
<comment type="cofactor">
    <cofactor evidence="1">
        <name>[4Fe-4S] cluster</name>
        <dbReference type="ChEBI" id="CHEBI:49883"/>
    </cofactor>
</comment>
<evidence type="ECO:0000313" key="12">
    <source>
        <dbReference type="Proteomes" id="UP000651517"/>
    </source>
</evidence>
<keyword evidence="6" id="KW-0408">Iron</keyword>
<keyword evidence="8" id="KW-0234">DNA repair</keyword>
<dbReference type="Gene3D" id="1.10.340.30">
    <property type="entry name" value="Hypothetical protein, domain 2"/>
    <property type="match status" value="1"/>
</dbReference>
<dbReference type="EMBL" id="JACSPY010000001">
    <property type="protein sequence ID" value="MBD8019173.1"/>
    <property type="molecule type" value="Genomic_DNA"/>
</dbReference>
<accession>A0ABR8WQE8</accession>
<evidence type="ECO:0000256" key="6">
    <source>
        <dbReference type="ARBA" id="ARBA00023004"/>
    </source>
</evidence>
<reference evidence="11 12" key="1">
    <citation type="submission" date="2020-08" db="EMBL/GenBank/DDBJ databases">
        <title>A Genomic Blueprint of the Chicken Gut Microbiome.</title>
        <authorList>
            <person name="Gilroy R."/>
            <person name="Ravi A."/>
            <person name="Getino M."/>
            <person name="Pursley I."/>
            <person name="Horton D.L."/>
            <person name="Alikhan N.-F."/>
            <person name="Baker D."/>
            <person name="Gharbi K."/>
            <person name="Hall N."/>
            <person name="Watson M."/>
            <person name="Adriaenssens E.M."/>
            <person name="Foster-Nyarko E."/>
            <person name="Jarju S."/>
            <person name="Secka A."/>
            <person name="Antonio M."/>
            <person name="Oren A."/>
            <person name="Chaudhuri R."/>
            <person name="La Ragione R.M."/>
            <person name="Hildebrand F."/>
            <person name="Pallen M.J."/>
        </authorList>
    </citation>
    <scope>NUCLEOTIDE SEQUENCE [LARGE SCALE GENOMIC DNA]</scope>
    <source>
        <strain evidence="11 12">Re57</strain>
    </source>
</reference>
<keyword evidence="4" id="KW-0227">DNA damage</keyword>
<dbReference type="InterPro" id="IPR003651">
    <property type="entry name" value="Endonuclease3_FeS-loop_motif"/>
</dbReference>
<evidence type="ECO:0000256" key="3">
    <source>
        <dbReference type="ARBA" id="ARBA00022723"/>
    </source>
</evidence>
<evidence type="ECO:0000259" key="10">
    <source>
        <dbReference type="SMART" id="SM00478"/>
    </source>
</evidence>
<dbReference type="InterPro" id="IPR004035">
    <property type="entry name" value="Endouclease-III_FeS-bd_BS"/>
</dbReference>
<keyword evidence="5" id="KW-0378">Hydrolase</keyword>
<evidence type="ECO:0000256" key="4">
    <source>
        <dbReference type="ARBA" id="ARBA00022763"/>
    </source>
</evidence>
<dbReference type="Pfam" id="PF10576">
    <property type="entry name" value="EndIII_4Fe-2S"/>
    <property type="match status" value="1"/>
</dbReference>
<dbReference type="SMART" id="SM00478">
    <property type="entry name" value="ENDO3c"/>
    <property type="match status" value="1"/>
</dbReference>
<dbReference type="SMART" id="SM00525">
    <property type="entry name" value="FES"/>
    <property type="match status" value="1"/>
</dbReference>
<dbReference type="Gene3D" id="1.10.1670.10">
    <property type="entry name" value="Helix-hairpin-Helix base-excision DNA repair enzymes (C-terminal)"/>
    <property type="match status" value="1"/>
</dbReference>
<evidence type="ECO:0000256" key="1">
    <source>
        <dbReference type="ARBA" id="ARBA00001966"/>
    </source>
</evidence>
<organism evidence="11 12">
    <name type="scientific">Brevibacterium gallinarum</name>
    <dbReference type="NCBI Taxonomy" id="2762220"/>
    <lineage>
        <taxon>Bacteria</taxon>
        <taxon>Bacillati</taxon>
        <taxon>Actinomycetota</taxon>
        <taxon>Actinomycetes</taxon>
        <taxon>Micrococcales</taxon>
        <taxon>Brevibacteriaceae</taxon>
        <taxon>Brevibacterium</taxon>
    </lineage>
</organism>
<dbReference type="SUPFAM" id="SSF48150">
    <property type="entry name" value="DNA-glycosylase"/>
    <property type="match status" value="1"/>
</dbReference>
<protein>
    <submittedName>
        <fullName evidence="11">A/G-specific adenine glycosylase</fullName>
    </submittedName>
</protein>
<evidence type="ECO:0000256" key="5">
    <source>
        <dbReference type="ARBA" id="ARBA00022801"/>
    </source>
</evidence>
<comment type="similarity">
    <text evidence="2">Belongs to the Nth/MutY family.</text>
</comment>
<dbReference type="PANTHER" id="PTHR42944:SF1">
    <property type="entry name" value="ADENINE DNA GLYCOSYLASE"/>
    <property type="match status" value="1"/>
</dbReference>
<dbReference type="PROSITE" id="PS00764">
    <property type="entry name" value="ENDONUCLEASE_III_1"/>
    <property type="match status" value="1"/>
</dbReference>
<evidence type="ECO:0000256" key="8">
    <source>
        <dbReference type="ARBA" id="ARBA00023204"/>
    </source>
</evidence>
<gene>
    <name evidence="11" type="ORF">H9634_00025</name>
</gene>
<proteinExistence type="inferred from homology"/>
<dbReference type="Proteomes" id="UP000651517">
    <property type="component" value="Unassembled WGS sequence"/>
</dbReference>